<sequence>IPASASDLSCAELFSRPVKQPATIIYDRGTVQNLSIRALHTKALDLFADGTHTGKKLGRLPKGQT</sequence>
<keyword evidence="2" id="KW-1185">Reference proteome</keyword>
<evidence type="ECO:0000313" key="2">
    <source>
        <dbReference type="Proteomes" id="UP001519460"/>
    </source>
</evidence>
<protein>
    <submittedName>
        <fullName evidence="1">Uncharacterized protein</fullName>
    </submittedName>
</protein>
<dbReference type="Proteomes" id="UP001519460">
    <property type="component" value="Unassembled WGS sequence"/>
</dbReference>
<evidence type="ECO:0000313" key="1">
    <source>
        <dbReference type="EMBL" id="KAK7500068.1"/>
    </source>
</evidence>
<proteinExistence type="predicted"/>
<gene>
    <name evidence="1" type="ORF">BaRGS_00008615</name>
</gene>
<feature type="non-terminal residue" evidence="1">
    <location>
        <position position="65"/>
    </location>
</feature>
<dbReference type="EMBL" id="JACVVK020000039">
    <property type="protein sequence ID" value="KAK7500068.1"/>
    <property type="molecule type" value="Genomic_DNA"/>
</dbReference>
<dbReference type="AlphaFoldDB" id="A0ABD0LLK6"/>
<feature type="non-terminal residue" evidence="1">
    <location>
        <position position="1"/>
    </location>
</feature>
<accession>A0ABD0LLK6</accession>
<comment type="caution">
    <text evidence="1">The sequence shown here is derived from an EMBL/GenBank/DDBJ whole genome shotgun (WGS) entry which is preliminary data.</text>
</comment>
<reference evidence="1 2" key="1">
    <citation type="journal article" date="2023" name="Sci. Data">
        <title>Genome assembly of the Korean intertidal mud-creeper Batillaria attramentaria.</title>
        <authorList>
            <person name="Patra A.K."/>
            <person name="Ho P.T."/>
            <person name="Jun S."/>
            <person name="Lee S.J."/>
            <person name="Kim Y."/>
            <person name="Won Y.J."/>
        </authorList>
    </citation>
    <scope>NUCLEOTIDE SEQUENCE [LARGE SCALE GENOMIC DNA]</scope>
    <source>
        <strain evidence="1">Wonlab-2016</strain>
    </source>
</reference>
<organism evidence="1 2">
    <name type="scientific">Batillaria attramentaria</name>
    <dbReference type="NCBI Taxonomy" id="370345"/>
    <lineage>
        <taxon>Eukaryota</taxon>
        <taxon>Metazoa</taxon>
        <taxon>Spiralia</taxon>
        <taxon>Lophotrochozoa</taxon>
        <taxon>Mollusca</taxon>
        <taxon>Gastropoda</taxon>
        <taxon>Caenogastropoda</taxon>
        <taxon>Sorbeoconcha</taxon>
        <taxon>Cerithioidea</taxon>
        <taxon>Batillariidae</taxon>
        <taxon>Batillaria</taxon>
    </lineage>
</organism>
<name>A0ABD0LLK6_9CAEN</name>